<dbReference type="Gene3D" id="3.30.40.10">
    <property type="entry name" value="Zinc/RING finger domain, C3HC4 (zinc finger)"/>
    <property type="match status" value="1"/>
</dbReference>
<feature type="domain" description="PHD-type" evidence="5">
    <location>
        <begin position="26"/>
        <end position="66"/>
    </location>
</feature>
<comment type="caution">
    <text evidence="6">The sequence shown here is derived from an EMBL/GenBank/DDBJ whole genome shotgun (WGS) entry which is preliminary data.</text>
</comment>
<dbReference type="InterPro" id="IPR013083">
    <property type="entry name" value="Znf_RING/FYVE/PHD"/>
</dbReference>
<evidence type="ECO:0000256" key="2">
    <source>
        <dbReference type="ARBA" id="ARBA00022771"/>
    </source>
</evidence>
<evidence type="ECO:0000313" key="6">
    <source>
        <dbReference type="EMBL" id="PHJ20606.1"/>
    </source>
</evidence>
<sequence>MPSDSGQRAAVKRTWSESGNHGTSPTAGNLIRCSSCGAPFHSHCVFGAESEFEIGEELEGWVCHDCLRLAHRVHETLQNQQARHRVHLPSLFCLESDHVGDTETDRGQL</sequence>
<dbReference type="SUPFAM" id="SSF57903">
    <property type="entry name" value="FYVE/PHD zinc finger"/>
    <property type="match status" value="1"/>
</dbReference>
<proteinExistence type="predicted"/>
<dbReference type="EMBL" id="MIGC01002674">
    <property type="protein sequence ID" value="PHJ20606.1"/>
    <property type="molecule type" value="Genomic_DNA"/>
</dbReference>
<name>A0A2C6KXJ4_9APIC</name>
<evidence type="ECO:0000259" key="5">
    <source>
        <dbReference type="Pfam" id="PF00628"/>
    </source>
</evidence>
<dbReference type="InterPro" id="IPR019787">
    <property type="entry name" value="Znf_PHD-finger"/>
</dbReference>
<keyword evidence="7" id="KW-1185">Reference proteome</keyword>
<dbReference type="GeneID" id="94428943"/>
<protein>
    <recommendedName>
        <fullName evidence="5">PHD-type domain-containing protein</fullName>
    </recommendedName>
</protein>
<organism evidence="6 7">
    <name type="scientific">Cystoisospora suis</name>
    <dbReference type="NCBI Taxonomy" id="483139"/>
    <lineage>
        <taxon>Eukaryota</taxon>
        <taxon>Sar</taxon>
        <taxon>Alveolata</taxon>
        <taxon>Apicomplexa</taxon>
        <taxon>Conoidasida</taxon>
        <taxon>Coccidia</taxon>
        <taxon>Eucoccidiorida</taxon>
        <taxon>Eimeriorina</taxon>
        <taxon>Sarcocystidae</taxon>
        <taxon>Cystoisospora</taxon>
    </lineage>
</organism>
<keyword evidence="2" id="KW-0863">Zinc-finger</keyword>
<accession>A0A2C6KXJ4</accession>
<feature type="compositionally biased region" description="Polar residues" evidence="4">
    <location>
        <begin position="16"/>
        <end position="26"/>
    </location>
</feature>
<evidence type="ECO:0000256" key="3">
    <source>
        <dbReference type="ARBA" id="ARBA00022833"/>
    </source>
</evidence>
<keyword evidence="1" id="KW-0479">Metal-binding</keyword>
<dbReference type="RefSeq" id="XP_067922293.1">
    <property type="nucleotide sequence ID" value="XM_068065732.1"/>
</dbReference>
<evidence type="ECO:0000313" key="7">
    <source>
        <dbReference type="Proteomes" id="UP000221165"/>
    </source>
</evidence>
<dbReference type="AlphaFoldDB" id="A0A2C6KXJ4"/>
<dbReference type="VEuPathDB" id="ToxoDB:CSUI_005560"/>
<dbReference type="Proteomes" id="UP000221165">
    <property type="component" value="Unassembled WGS sequence"/>
</dbReference>
<gene>
    <name evidence="6" type="ORF">CSUI_005560</name>
</gene>
<reference evidence="6 7" key="1">
    <citation type="journal article" date="2017" name="Int. J. Parasitol.">
        <title>The genome of the protozoan parasite Cystoisospora suis and a reverse vaccinology approach to identify vaccine candidates.</title>
        <authorList>
            <person name="Palmieri N."/>
            <person name="Shrestha A."/>
            <person name="Ruttkowski B."/>
            <person name="Beck T."/>
            <person name="Vogl C."/>
            <person name="Tomley F."/>
            <person name="Blake D.P."/>
            <person name="Joachim A."/>
        </authorList>
    </citation>
    <scope>NUCLEOTIDE SEQUENCE [LARGE SCALE GENOMIC DNA]</scope>
    <source>
        <strain evidence="6 7">Wien I</strain>
    </source>
</reference>
<feature type="non-terminal residue" evidence="6">
    <location>
        <position position="109"/>
    </location>
</feature>
<keyword evidence="3" id="KW-0862">Zinc</keyword>
<feature type="region of interest" description="Disordered" evidence="4">
    <location>
        <begin position="1"/>
        <end position="26"/>
    </location>
</feature>
<dbReference type="GO" id="GO:0008270">
    <property type="term" value="F:zinc ion binding"/>
    <property type="evidence" value="ECO:0007669"/>
    <property type="project" value="UniProtKB-KW"/>
</dbReference>
<dbReference type="InterPro" id="IPR011011">
    <property type="entry name" value="Znf_FYVE_PHD"/>
</dbReference>
<evidence type="ECO:0000256" key="4">
    <source>
        <dbReference type="SAM" id="MobiDB-lite"/>
    </source>
</evidence>
<dbReference type="Pfam" id="PF00628">
    <property type="entry name" value="PHD"/>
    <property type="match status" value="1"/>
</dbReference>
<evidence type="ECO:0000256" key="1">
    <source>
        <dbReference type="ARBA" id="ARBA00022723"/>
    </source>
</evidence>